<feature type="region of interest" description="Disordered" evidence="1">
    <location>
        <begin position="386"/>
        <end position="425"/>
    </location>
</feature>
<feature type="compositionally biased region" description="Low complexity" evidence="1">
    <location>
        <begin position="554"/>
        <end position="587"/>
    </location>
</feature>
<comment type="caution">
    <text evidence="2">The sequence shown here is derived from an EMBL/GenBank/DDBJ whole genome shotgun (WGS) entry which is preliminary data.</text>
</comment>
<feature type="compositionally biased region" description="Polar residues" evidence="1">
    <location>
        <begin position="394"/>
        <end position="408"/>
    </location>
</feature>
<feature type="compositionally biased region" description="Basic and acidic residues" evidence="1">
    <location>
        <begin position="90"/>
        <end position="108"/>
    </location>
</feature>
<dbReference type="GeneID" id="30011761"/>
<dbReference type="AlphaFoldDB" id="A0A178ZH43"/>
<gene>
    <name evidence="2" type="ORF">AYL99_07593</name>
</gene>
<feature type="region of interest" description="Disordered" evidence="1">
    <location>
        <begin position="22"/>
        <end position="55"/>
    </location>
</feature>
<organism evidence="2 3">
    <name type="scientific">Fonsecaea erecta</name>
    <dbReference type="NCBI Taxonomy" id="1367422"/>
    <lineage>
        <taxon>Eukaryota</taxon>
        <taxon>Fungi</taxon>
        <taxon>Dikarya</taxon>
        <taxon>Ascomycota</taxon>
        <taxon>Pezizomycotina</taxon>
        <taxon>Eurotiomycetes</taxon>
        <taxon>Chaetothyriomycetidae</taxon>
        <taxon>Chaetothyriales</taxon>
        <taxon>Herpotrichiellaceae</taxon>
        <taxon>Fonsecaea</taxon>
    </lineage>
</organism>
<feature type="region of interest" description="Disordered" evidence="1">
    <location>
        <begin position="604"/>
        <end position="639"/>
    </location>
</feature>
<feature type="compositionally biased region" description="Low complexity" evidence="1">
    <location>
        <begin position="604"/>
        <end position="624"/>
    </location>
</feature>
<feature type="compositionally biased region" description="Basic and acidic residues" evidence="1">
    <location>
        <begin position="170"/>
        <end position="194"/>
    </location>
</feature>
<dbReference type="STRING" id="1367422.A0A178ZH43"/>
<evidence type="ECO:0000256" key="1">
    <source>
        <dbReference type="SAM" id="MobiDB-lite"/>
    </source>
</evidence>
<dbReference type="OrthoDB" id="9977870at2759"/>
<name>A0A178ZH43_9EURO</name>
<accession>A0A178ZH43</accession>
<protein>
    <submittedName>
        <fullName evidence="2">Uncharacterized protein</fullName>
    </submittedName>
</protein>
<evidence type="ECO:0000313" key="3">
    <source>
        <dbReference type="Proteomes" id="UP000078343"/>
    </source>
</evidence>
<feature type="region of interest" description="Disordered" evidence="1">
    <location>
        <begin position="352"/>
        <end position="371"/>
    </location>
</feature>
<sequence length="652" mass="72386">MAEAEAEEIDQIIARVEELERVEAEGQEERRREEAELARLEEQRLRQEEARRRDEERMAQELRQTLRLSVDDACQAIQSAWNGLLPAQKKSLDDRHSHAEQQHVQIRDEAIRRQGQENGDNLAKMESNIAKRTHAISERHNAEQGVFALAQQELEDDMFLEIQLHLRGKQDKEARERRLQERFQRQREERQEKMRSRHRSEFQALQANMTMELQGLKLTSESKLARLEYKFRAEFGALCGNVAADRAWFDFLAERRQNMVDANRRLMLEALDADQEPVGLTEEAARAIGPFLTSTQLDARRRIDSGLCPDSVLLQEPRQEPWREVLVPSPASSASPARSFVDLAVTSQQLLNSLDPPATTPGPDGETSQTGAATHLMSNSAFAWMTGADEDNPASGSHSVTAQHSPPTRSHGLRRQTRSRAAPMTSRYTATANPADMVMSGALRQRKYSASPRGHLEVPFTILAPLQTGRHRLSPSSEGLQSAERYVEDAPPPVPEVPSIFLAQQPGSEEEKIEHKSFTVPQPRGLGGLVPVDTPARDSHRATSSYRTHTRQESSSSSSSSSSLLLTPSTAPTSRPPSATRTTSSRSNGDSLFLHSLITATTNAATAAGRPSTTSLSPVSPTSPAAEATKLKSEPAPGRQMRLTRSVWSILG</sequence>
<feature type="region of interest" description="Disordered" evidence="1">
    <location>
        <begin position="170"/>
        <end position="198"/>
    </location>
</feature>
<dbReference type="RefSeq" id="XP_018691870.1">
    <property type="nucleotide sequence ID" value="XM_018839102.1"/>
</dbReference>
<keyword evidence="3" id="KW-1185">Reference proteome</keyword>
<dbReference type="Proteomes" id="UP000078343">
    <property type="component" value="Unassembled WGS sequence"/>
</dbReference>
<feature type="region of interest" description="Disordered" evidence="1">
    <location>
        <begin position="505"/>
        <end position="590"/>
    </location>
</feature>
<reference evidence="2 3" key="1">
    <citation type="submission" date="2016-04" db="EMBL/GenBank/DDBJ databases">
        <title>Draft genome of Fonsecaea erecta CBS 125763.</title>
        <authorList>
            <person name="Weiss V.A."/>
            <person name="Vicente V.A."/>
            <person name="Raittz R.T."/>
            <person name="Moreno L.F."/>
            <person name="De Souza E.M."/>
            <person name="Pedrosa F.O."/>
            <person name="Steffens M.B."/>
            <person name="Faoro H."/>
            <person name="Tadra-Sfeir M.Z."/>
            <person name="Najafzadeh M.J."/>
            <person name="Felipe M.S."/>
            <person name="Teixeira M."/>
            <person name="Sun J."/>
            <person name="Xi L."/>
            <person name="Gomes R."/>
            <person name="De Azevedo C.M."/>
            <person name="Salgado C.G."/>
            <person name="Da Silva M.B."/>
            <person name="Nascimento M.F."/>
            <person name="Queiroz-Telles F."/>
            <person name="Attili D.S."/>
            <person name="Gorbushina A."/>
        </authorList>
    </citation>
    <scope>NUCLEOTIDE SEQUENCE [LARGE SCALE GENOMIC DNA]</scope>
    <source>
        <strain evidence="2 3">CBS 125763</strain>
    </source>
</reference>
<evidence type="ECO:0000313" key="2">
    <source>
        <dbReference type="EMBL" id="OAP58503.1"/>
    </source>
</evidence>
<feature type="region of interest" description="Disordered" evidence="1">
    <location>
        <begin position="89"/>
        <end position="108"/>
    </location>
</feature>
<dbReference type="EMBL" id="LVYI01000006">
    <property type="protein sequence ID" value="OAP58503.1"/>
    <property type="molecule type" value="Genomic_DNA"/>
</dbReference>
<proteinExistence type="predicted"/>